<evidence type="ECO:0000313" key="1">
    <source>
        <dbReference type="EMBL" id="KAJ5076883.1"/>
    </source>
</evidence>
<dbReference type="Proteomes" id="UP001149090">
    <property type="component" value="Unassembled WGS sequence"/>
</dbReference>
<sequence length="103" mass="12162">MDIRTDIQEVKKIVTEIFKDCIETCESNFENTNAKQSLVIKIEKFNWICDKLYSKIFHRLRMTLQCCKPGEFDETEYPNGNRKLDFEEPINENLVALKNALLN</sequence>
<keyword evidence="2" id="KW-1185">Reference proteome</keyword>
<organism evidence="1 2">
    <name type="scientific">Anaeramoeba ignava</name>
    <name type="common">Anaerobic marine amoeba</name>
    <dbReference type="NCBI Taxonomy" id="1746090"/>
    <lineage>
        <taxon>Eukaryota</taxon>
        <taxon>Metamonada</taxon>
        <taxon>Anaeramoebidae</taxon>
        <taxon>Anaeramoeba</taxon>
    </lineage>
</organism>
<proteinExistence type="predicted"/>
<comment type="caution">
    <text evidence="1">The sequence shown here is derived from an EMBL/GenBank/DDBJ whole genome shotgun (WGS) entry which is preliminary data.</text>
</comment>
<gene>
    <name evidence="1" type="ORF">M0811_00201</name>
</gene>
<protein>
    <submittedName>
        <fullName evidence="1">Uncharacterized protein</fullName>
    </submittedName>
</protein>
<reference evidence="1" key="1">
    <citation type="submission" date="2022-10" db="EMBL/GenBank/DDBJ databases">
        <title>Novel sulphate-reducing endosymbionts in the free-living metamonad Anaeramoeba.</title>
        <authorList>
            <person name="Jerlstrom-Hultqvist J."/>
            <person name="Cepicka I."/>
            <person name="Gallot-Lavallee L."/>
            <person name="Salas-Leiva D."/>
            <person name="Curtis B.A."/>
            <person name="Zahonova K."/>
            <person name="Pipaliya S."/>
            <person name="Dacks J."/>
            <person name="Roger A.J."/>
        </authorList>
    </citation>
    <scope>NUCLEOTIDE SEQUENCE</scope>
    <source>
        <strain evidence="1">BMAN</strain>
    </source>
</reference>
<name>A0A9Q0LSY4_ANAIG</name>
<evidence type="ECO:0000313" key="2">
    <source>
        <dbReference type="Proteomes" id="UP001149090"/>
    </source>
</evidence>
<dbReference type="EMBL" id="JAPDFW010000059">
    <property type="protein sequence ID" value="KAJ5076883.1"/>
    <property type="molecule type" value="Genomic_DNA"/>
</dbReference>
<dbReference type="AlphaFoldDB" id="A0A9Q0LSY4"/>
<accession>A0A9Q0LSY4</accession>